<protein>
    <recommendedName>
        <fullName evidence="1">Schlafen AlbA-2 domain-containing protein</fullName>
    </recommendedName>
</protein>
<dbReference type="PANTHER" id="PTHR30595">
    <property type="entry name" value="GLPR-RELATED TRANSCRIPTIONAL REPRESSOR"/>
    <property type="match status" value="1"/>
</dbReference>
<dbReference type="Gene3D" id="3.30.950.30">
    <property type="entry name" value="Schlafen, AAA domain"/>
    <property type="match status" value="1"/>
</dbReference>
<evidence type="ECO:0000259" key="1">
    <source>
        <dbReference type="Pfam" id="PF04326"/>
    </source>
</evidence>
<name>A0A7G9YMP4_9EURY</name>
<sequence length="304" mass="34803">MKIEKIIKHPEGRRLEFKEQLPSGSNLARTVIAFSNDAGGTIYPGVKDEPREIIGLNPDIILQLEERISNMVFDQCDPVILPEFIITTVDEKAILRIKIFKGNSPPYFLKSKGKESGTYIRVGSSNRVASAEIVAELERQSVNRSFDSEIIFEKTLPEIDIEKFKLFFEERTGEELSLETLSKLRLYEEINGKKNPTYALILLSDDPLRYKLFPYAKIECACFKGTAPGNFIDRKTIDINTAQQAEMAFQFITRHISQGTEGYDGVYRVDRWEYPIGAIREVVRNAIVHRDYYYFVRLTTHSGA</sequence>
<organism evidence="2">
    <name type="scientific">Candidatus Methanogaster sp. ANME-2c ERB4</name>
    <dbReference type="NCBI Taxonomy" id="2759911"/>
    <lineage>
        <taxon>Archaea</taxon>
        <taxon>Methanobacteriati</taxon>
        <taxon>Methanobacteriota</taxon>
        <taxon>Stenosarchaea group</taxon>
        <taxon>Methanomicrobia</taxon>
        <taxon>Methanosarcinales</taxon>
        <taxon>ANME-2 cluster</taxon>
        <taxon>Candidatus Methanogasteraceae</taxon>
        <taxon>Candidatus Methanogaster</taxon>
    </lineage>
</organism>
<dbReference type="InterPro" id="IPR038461">
    <property type="entry name" value="Schlafen_AlbA_2_dom_sf"/>
</dbReference>
<dbReference type="EMBL" id="MT631376">
    <property type="protein sequence ID" value="QNO49278.1"/>
    <property type="molecule type" value="Genomic_DNA"/>
</dbReference>
<feature type="domain" description="Schlafen AlbA-2" evidence="1">
    <location>
        <begin position="11"/>
        <end position="129"/>
    </location>
</feature>
<proteinExistence type="predicted"/>
<dbReference type="PANTHER" id="PTHR30595:SF6">
    <property type="entry name" value="SCHLAFEN ALBA-2 DOMAIN-CONTAINING PROTEIN"/>
    <property type="match status" value="1"/>
</dbReference>
<dbReference type="Gene3D" id="3.30.565.60">
    <property type="match status" value="1"/>
</dbReference>
<gene>
    <name evidence="2" type="ORF">ANJBEOKM_00018</name>
</gene>
<reference evidence="2" key="1">
    <citation type="submission" date="2020-06" db="EMBL/GenBank/DDBJ databases">
        <title>Unique genomic features of the anaerobic methanotrophic archaea.</title>
        <authorList>
            <person name="Chadwick G.L."/>
            <person name="Skennerton C.T."/>
            <person name="Laso-Perez R."/>
            <person name="Leu A.O."/>
            <person name="Speth D.R."/>
            <person name="Yu H."/>
            <person name="Morgan-Lang C."/>
            <person name="Hatzenpichler R."/>
            <person name="Goudeau D."/>
            <person name="Malmstrom R."/>
            <person name="Brazelton W.J."/>
            <person name="Woyke T."/>
            <person name="Hallam S.J."/>
            <person name="Tyson G.W."/>
            <person name="Wegener G."/>
            <person name="Boetius A."/>
            <person name="Orphan V."/>
        </authorList>
    </citation>
    <scope>NUCLEOTIDE SEQUENCE</scope>
</reference>
<dbReference type="Pfam" id="PF04326">
    <property type="entry name" value="SLFN_AlbA_2"/>
    <property type="match status" value="1"/>
</dbReference>
<accession>A0A7G9YMP4</accession>
<dbReference type="InterPro" id="IPR007421">
    <property type="entry name" value="Schlafen_AlbA_2_dom"/>
</dbReference>
<dbReference type="AlphaFoldDB" id="A0A7G9YMP4"/>
<evidence type="ECO:0000313" key="2">
    <source>
        <dbReference type="EMBL" id="QNO49278.1"/>
    </source>
</evidence>
<dbReference type="InterPro" id="IPR038475">
    <property type="entry name" value="RecG_C_sf"/>
</dbReference>